<accession>A0ABD1L521</accession>
<proteinExistence type="predicted"/>
<dbReference type="AlphaFoldDB" id="A0ABD1L521"/>
<dbReference type="EMBL" id="JBGMDY010000011">
    <property type="protein sequence ID" value="KAL2318599.1"/>
    <property type="molecule type" value="Genomic_DNA"/>
</dbReference>
<evidence type="ECO:0000313" key="1">
    <source>
        <dbReference type="EMBL" id="KAL2318599.1"/>
    </source>
</evidence>
<keyword evidence="2" id="KW-1185">Reference proteome</keyword>
<evidence type="ECO:0000313" key="2">
    <source>
        <dbReference type="Proteomes" id="UP001603857"/>
    </source>
</evidence>
<organism evidence="1 2">
    <name type="scientific">Flemingia macrophylla</name>
    <dbReference type="NCBI Taxonomy" id="520843"/>
    <lineage>
        <taxon>Eukaryota</taxon>
        <taxon>Viridiplantae</taxon>
        <taxon>Streptophyta</taxon>
        <taxon>Embryophyta</taxon>
        <taxon>Tracheophyta</taxon>
        <taxon>Spermatophyta</taxon>
        <taxon>Magnoliopsida</taxon>
        <taxon>eudicotyledons</taxon>
        <taxon>Gunneridae</taxon>
        <taxon>Pentapetalae</taxon>
        <taxon>rosids</taxon>
        <taxon>fabids</taxon>
        <taxon>Fabales</taxon>
        <taxon>Fabaceae</taxon>
        <taxon>Papilionoideae</taxon>
        <taxon>50 kb inversion clade</taxon>
        <taxon>NPAAA clade</taxon>
        <taxon>indigoferoid/millettioid clade</taxon>
        <taxon>Phaseoleae</taxon>
        <taxon>Flemingia</taxon>
    </lineage>
</organism>
<gene>
    <name evidence="1" type="ORF">Fmac_032475</name>
</gene>
<reference evidence="1 2" key="1">
    <citation type="submission" date="2024-08" db="EMBL/GenBank/DDBJ databases">
        <title>Insights into the chromosomal genome structure of Flemingia macrophylla.</title>
        <authorList>
            <person name="Ding Y."/>
            <person name="Zhao Y."/>
            <person name="Bi W."/>
            <person name="Wu M."/>
            <person name="Zhao G."/>
            <person name="Gong Y."/>
            <person name="Li W."/>
            <person name="Zhang P."/>
        </authorList>
    </citation>
    <scope>NUCLEOTIDE SEQUENCE [LARGE SCALE GENOMIC DNA]</scope>
    <source>
        <strain evidence="1">DYQJB</strain>
        <tissue evidence="1">Leaf</tissue>
    </source>
</reference>
<dbReference type="Proteomes" id="UP001603857">
    <property type="component" value="Unassembled WGS sequence"/>
</dbReference>
<sequence>MSHSSDDKPFDWRLVVEEDDTKFRREEDTMFALRSINVDIVRSKSMKQQKISSDRMKTLKNFFEELLNVFDSGKSRDG</sequence>
<comment type="caution">
    <text evidence="1">The sequence shown here is derived from an EMBL/GenBank/DDBJ whole genome shotgun (WGS) entry which is preliminary data.</text>
</comment>
<name>A0ABD1L521_9FABA</name>
<protein>
    <submittedName>
        <fullName evidence="1">Uncharacterized protein</fullName>
    </submittedName>
</protein>